<dbReference type="Gene3D" id="3.10.310.30">
    <property type="match status" value="1"/>
</dbReference>
<dbReference type="AlphaFoldDB" id="A0A7X2NQ28"/>
<organism evidence="3 4">
    <name type="scientific">Stecheria intestinalis</name>
    <dbReference type="NCBI Taxonomy" id="2606630"/>
    <lineage>
        <taxon>Bacteria</taxon>
        <taxon>Bacillati</taxon>
        <taxon>Bacillota</taxon>
        <taxon>Erysipelotrichia</taxon>
        <taxon>Erysipelotrichales</taxon>
        <taxon>Erysipelotrichaceae</taxon>
        <taxon>Stecheria</taxon>
    </lineage>
</organism>
<dbReference type="Gene3D" id="3.90.1640.10">
    <property type="entry name" value="inorganic pyrophosphatase (n-terminal core)"/>
    <property type="match status" value="1"/>
</dbReference>
<evidence type="ECO:0000313" key="4">
    <source>
        <dbReference type="Proteomes" id="UP000461880"/>
    </source>
</evidence>
<feature type="domain" description="DDH" evidence="1">
    <location>
        <begin position="15"/>
        <end position="150"/>
    </location>
</feature>
<dbReference type="PANTHER" id="PTHR47618">
    <property type="entry name" value="BIFUNCTIONAL OLIGORIBONUCLEASE AND PAP PHOSPHATASE NRNA"/>
    <property type="match status" value="1"/>
</dbReference>
<dbReference type="GO" id="GO:0003676">
    <property type="term" value="F:nucleic acid binding"/>
    <property type="evidence" value="ECO:0007669"/>
    <property type="project" value="InterPro"/>
</dbReference>
<name>A0A7X2NQ28_9FIRM</name>
<reference evidence="3 4" key="1">
    <citation type="submission" date="2019-08" db="EMBL/GenBank/DDBJ databases">
        <title>In-depth cultivation of the pig gut microbiome towards novel bacterial diversity and tailored functional studies.</title>
        <authorList>
            <person name="Wylensek D."/>
            <person name="Hitch T.C.A."/>
            <person name="Clavel T."/>
        </authorList>
    </citation>
    <scope>NUCLEOTIDE SEQUENCE [LARGE SCALE GENOMIC DNA]</scope>
    <source>
        <strain evidence="3 4">Oil+RF-744-GAM-WT-6</strain>
    </source>
</reference>
<dbReference type="Proteomes" id="UP000461880">
    <property type="component" value="Unassembled WGS sequence"/>
</dbReference>
<gene>
    <name evidence="3" type="ORF">FYJ51_01000</name>
</gene>
<proteinExistence type="predicted"/>
<keyword evidence="4" id="KW-1185">Reference proteome</keyword>
<evidence type="ECO:0000313" key="3">
    <source>
        <dbReference type="EMBL" id="MSS57490.1"/>
    </source>
</evidence>
<dbReference type="SUPFAM" id="SSF64182">
    <property type="entry name" value="DHH phosphoesterases"/>
    <property type="match status" value="1"/>
</dbReference>
<feature type="domain" description="DHHA1" evidence="2">
    <location>
        <begin position="218"/>
        <end position="310"/>
    </location>
</feature>
<comment type="caution">
    <text evidence="3">The sequence shown here is derived from an EMBL/GenBank/DDBJ whole genome shotgun (WGS) entry which is preliminary data.</text>
</comment>
<dbReference type="InterPro" id="IPR038763">
    <property type="entry name" value="DHH_sf"/>
</dbReference>
<dbReference type="InterPro" id="IPR051319">
    <property type="entry name" value="Oligoribo/pAp-PDE_c-di-AMP_PDE"/>
</dbReference>
<evidence type="ECO:0000259" key="2">
    <source>
        <dbReference type="Pfam" id="PF02272"/>
    </source>
</evidence>
<sequence length="315" mass="35982">MFGTLLKDIEEAEIITIFRHENPDCDAFGSQYGLKNWIADNWPSKQVHACGTQSCGNGIWPALESVSDDTIRNSLVIVLDTANQERVDDQRYSTGKKIIKIDHHPERDPFGNEQYVYPQMAATCEILSEFFHQCSDQNVSKQTASFLYKGLLTDTLRFTTSNTSQHTMEMAAFLTGFGLDIPSLNRELFDEELWEFRYRNMLAENMQMMGDHFVYCIVPEKTMQEWNVSASRTRSFVTVFGNVRPFQVWAIFTEKTENGITRYDGSLRSKTVRINDLAEQYGGGGHPNASGVKNLDEKMLKTLLESLFQKAEQAF</sequence>
<dbReference type="Pfam" id="PF02272">
    <property type="entry name" value="DHHA1"/>
    <property type="match status" value="1"/>
</dbReference>
<dbReference type="InterPro" id="IPR003156">
    <property type="entry name" value="DHHA1_dom"/>
</dbReference>
<dbReference type="PANTHER" id="PTHR47618:SF1">
    <property type="entry name" value="BIFUNCTIONAL OLIGORIBONUCLEASE AND PAP PHOSPHATASE NRNA"/>
    <property type="match status" value="1"/>
</dbReference>
<evidence type="ECO:0000259" key="1">
    <source>
        <dbReference type="Pfam" id="PF01368"/>
    </source>
</evidence>
<accession>A0A7X2NQ28</accession>
<protein>
    <submittedName>
        <fullName evidence="3">Bifunctional oligoribonuclease/PAP phosphatase NrnA</fullName>
    </submittedName>
</protein>
<dbReference type="EMBL" id="VUMN01000001">
    <property type="protein sequence ID" value="MSS57490.1"/>
    <property type="molecule type" value="Genomic_DNA"/>
</dbReference>
<dbReference type="RefSeq" id="WP_105303751.1">
    <property type="nucleotide sequence ID" value="NZ_JAQXPC010000025.1"/>
</dbReference>
<dbReference type="Pfam" id="PF01368">
    <property type="entry name" value="DHH"/>
    <property type="match status" value="1"/>
</dbReference>
<dbReference type="InterPro" id="IPR001667">
    <property type="entry name" value="DDH_dom"/>
</dbReference>